<protein>
    <submittedName>
        <fullName evidence="1">Uncharacterized protein</fullName>
    </submittedName>
</protein>
<proteinExistence type="predicted"/>
<dbReference type="EMBL" id="JAHRHJ020000008">
    <property type="protein sequence ID" value="KAH9306392.1"/>
    <property type="molecule type" value="Genomic_DNA"/>
</dbReference>
<comment type="caution">
    <text evidence="1">The sequence shown here is derived from an EMBL/GenBank/DDBJ whole genome shotgun (WGS) entry which is preliminary data.</text>
</comment>
<dbReference type="Proteomes" id="UP000824469">
    <property type="component" value="Unassembled WGS sequence"/>
</dbReference>
<evidence type="ECO:0000313" key="1">
    <source>
        <dbReference type="EMBL" id="KAH9306392.1"/>
    </source>
</evidence>
<keyword evidence="2" id="KW-1185">Reference proteome</keyword>
<evidence type="ECO:0000313" key="2">
    <source>
        <dbReference type="Proteomes" id="UP000824469"/>
    </source>
</evidence>
<accession>A0AA38FLF1</accession>
<feature type="non-terminal residue" evidence="1">
    <location>
        <position position="1"/>
    </location>
</feature>
<organism evidence="1 2">
    <name type="scientific">Taxus chinensis</name>
    <name type="common">Chinese yew</name>
    <name type="synonym">Taxus wallichiana var. chinensis</name>
    <dbReference type="NCBI Taxonomy" id="29808"/>
    <lineage>
        <taxon>Eukaryota</taxon>
        <taxon>Viridiplantae</taxon>
        <taxon>Streptophyta</taxon>
        <taxon>Embryophyta</taxon>
        <taxon>Tracheophyta</taxon>
        <taxon>Spermatophyta</taxon>
        <taxon>Pinopsida</taxon>
        <taxon>Pinidae</taxon>
        <taxon>Conifers II</taxon>
        <taxon>Cupressales</taxon>
        <taxon>Taxaceae</taxon>
        <taxon>Taxus</taxon>
    </lineage>
</organism>
<dbReference type="OMA" id="WMARIRN"/>
<dbReference type="AlphaFoldDB" id="A0AA38FLF1"/>
<name>A0AA38FLF1_TAXCH</name>
<reference evidence="1 2" key="1">
    <citation type="journal article" date="2021" name="Nat. Plants">
        <title>The Taxus genome provides insights into paclitaxel biosynthesis.</title>
        <authorList>
            <person name="Xiong X."/>
            <person name="Gou J."/>
            <person name="Liao Q."/>
            <person name="Li Y."/>
            <person name="Zhou Q."/>
            <person name="Bi G."/>
            <person name="Li C."/>
            <person name="Du R."/>
            <person name="Wang X."/>
            <person name="Sun T."/>
            <person name="Guo L."/>
            <person name="Liang H."/>
            <person name="Lu P."/>
            <person name="Wu Y."/>
            <person name="Zhang Z."/>
            <person name="Ro D.K."/>
            <person name="Shang Y."/>
            <person name="Huang S."/>
            <person name="Yan J."/>
        </authorList>
    </citation>
    <scope>NUCLEOTIDE SEQUENCE [LARGE SCALE GENOMIC DNA]</scope>
    <source>
        <strain evidence="1">Ta-2019</strain>
    </source>
</reference>
<sequence>KSRVLYDSTKMATISDSFPMSVKRFWQRRRYTRLDEFNGGRKRLRIVKLGGHKGKLVWKLKLVPKLTLKFIKPAVNVSAKSRLSKMRDAYTNMMFNLAQFRIKTPKRMCVEEFNDKMIVEIYKSLGIQVQVLPSETSSRYIYKEPV</sequence>
<dbReference type="PANTHER" id="PTHR33702">
    <property type="entry name" value="BNAA09G40010D PROTEIN"/>
    <property type="match status" value="1"/>
</dbReference>
<dbReference type="PANTHER" id="PTHR33702:SF16">
    <property type="match status" value="1"/>
</dbReference>
<gene>
    <name evidence="1" type="ORF">KI387_010796</name>
</gene>